<accession>A0AAD9IVU7</accession>
<evidence type="ECO:0000313" key="4">
    <source>
        <dbReference type="EMBL" id="KAK2141897.1"/>
    </source>
</evidence>
<name>A0AAD9IVU7_9ANNE</name>
<dbReference type="InterPro" id="IPR032675">
    <property type="entry name" value="LRR_dom_sf"/>
</dbReference>
<dbReference type="Pfam" id="PF13855">
    <property type="entry name" value="LRR_8"/>
    <property type="match status" value="1"/>
</dbReference>
<keyword evidence="3" id="KW-0732">Signal</keyword>
<dbReference type="InterPro" id="IPR050333">
    <property type="entry name" value="SLRP"/>
</dbReference>
<dbReference type="GO" id="GO:0005615">
    <property type="term" value="C:extracellular space"/>
    <property type="evidence" value="ECO:0007669"/>
    <property type="project" value="TreeGrafter"/>
</dbReference>
<dbReference type="PANTHER" id="PTHR45712">
    <property type="entry name" value="AGAP008170-PA"/>
    <property type="match status" value="1"/>
</dbReference>
<dbReference type="Proteomes" id="UP001208570">
    <property type="component" value="Unassembled WGS sequence"/>
</dbReference>
<evidence type="ECO:0000256" key="3">
    <source>
        <dbReference type="SAM" id="SignalP"/>
    </source>
</evidence>
<evidence type="ECO:0000256" key="1">
    <source>
        <dbReference type="ARBA" id="ARBA00022614"/>
    </source>
</evidence>
<organism evidence="4 5">
    <name type="scientific">Paralvinella palmiformis</name>
    <dbReference type="NCBI Taxonomy" id="53620"/>
    <lineage>
        <taxon>Eukaryota</taxon>
        <taxon>Metazoa</taxon>
        <taxon>Spiralia</taxon>
        <taxon>Lophotrochozoa</taxon>
        <taxon>Annelida</taxon>
        <taxon>Polychaeta</taxon>
        <taxon>Sedentaria</taxon>
        <taxon>Canalipalpata</taxon>
        <taxon>Terebellida</taxon>
        <taxon>Terebelliformia</taxon>
        <taxon>Alvinellidae</taxon>
        <taxon>Paralvinella</taxon>
    </lineage>
</organism>
<gene>
    <name evidence="4" type="ORF">LSH36_1023g02076</name>
</gene>
<dbReference type="PANTHER" id="PTHR45712:SF3">
    <property type="entry name" value="OSTEOMODULIN"/>
    <property type="match status" value="1"/>
</dbReference>
<comment type="caution">
    <text evidence="4">The sequence shown here is derived from an EMBL/GenBank/DDBJ whole genome shotgun (WGS) entry which is preliminary data.</text>
</comment>
<evidence type="ECO:0000256" key="2">
    <source>
        <dbReference type="ARBA" id="ARBA00022737"/>
    </source>
</evidence>
<keyword evidence="5" id="KW-1185">Reference proteome</keyword>
<feature type="chain" id="PRO_5042013799" evidence="3">
    <location>
        <begin position="17"/>
        <end position="211"/>
    </location>
</feature>
<proteinExistence type="predicted"/>
<evidence type="ECO:0000313" key="5">
    <source>
        <dbReference type="Proteomes" id="UP001208570"/>
    </source>
</evidence>
<dbReference type="AlphaFoldDB" id="A0AAD9IVU7"/>
<dbReference type="InterPro" id="IPR001611">
    <property type="entry name" value="Leu-rich_rpt"/>
</dbReference>
<feature type="signal peptide" evidence="3">
    <location>
        <begin position="1"/>
        <end position="16"/>
    </location>
</feature>
<keyword evidence="1" id="KW-0433">Leucine-rich repeat</keyword>
<keyword evidence="2" id="KW-0677">Repeat</keyword>
<dbReference type="EMBL" id="JAODUP010001023">
    <property type="protein sequence ID" value="KAK2141897.1"/>
    <property type="molecule type" value="Genomic_DNA"/>
</dbReference>
<protein>
    <submittedName>
        <fullName evidence="4">Uncharacterized protein</fullName>
    </submittedName>
</protein>
<reference evidence="4" key="1">
    <citation type="journal article" date="2023" name="Mol. Biol. Evol.">
        <title>Third-Generation Sequencing Reveals the Adaptive Role of the Epigenome in Three Deep-Sea Polychaetes.</title>
        <authorList>
            <person name="Perez M."/>
            <person name="Aroh O."/>
            <person name="Sun Y."/>
            <person name="Lan Y."/>
            <person name="Juniper S.K."/>
            <person name="Young C.R."/>
            <person name="Angers B."/>
            <person name="Qian P.Y."/>
        </authorList>
    </citation>
    <scope>NUCLEOTIDE SEQUENCE</scope>
    <source>
        <strain evidence="4">P08H-3</strain>
    </source>
</reference>
<dbReference type="Gene3D" id="3.80.10.10">
    <property type="entry name" value="Ribonuclease Inhibitor"/>
    <property type="match status" value="1"/>
</dbReference>
<dbReference type="SUPFAM" id="SSF52058">
    <property type="entry name" value="L domain-like"/>
    <property type="match status" value="1"/>
</dbReference>
<sequence length="211" mass="23356">MLLCLFPWLLINVARGQFMADGYWNGRYSGKLNYVDYTSDDVSNGLWSDSGSLRGPYLLSSGEYSGSKCTGCVCDDNNQIVSSCTGPAVSLLGHSFINITEETFTNPSAVTSIKILNNPNFNLIGNGTFLSLVNLEYLNLAKNALEITTFNWIPQTLPTSLTRVALMENNIHWLPDDMFSGTSVTILSLSYNQFTFLPQKALTDMTQLLYL</sequence>